<sequence length="122" mass="13513">MPETLPIFGVLISGRLIIVAHFINVAANHDNVFAAYDYTSANGSAKVGICVKAAANIEEKVVASGTSVSNQVSIKLFKRIPLPGDPTRFGNFIPVETIEQWDQNFKRKLKLIPNFWRDIGFH</sequence>
<dbReference type="Proteomes" id="UP000887580">
    <property type="component" value="Unplaced"/>
</dbReference>
<reference evidence="2" key="1">
    <citation type="submission" date="2022-11" db="UniProtKB">
        <authorList>
            <consortium name="WormBaseParasite"/>
        </authorList>
    </citation>
    <scope>IDENTIFICATION</scope>
</reference>
<organism evidence="1 2">
    <name type="scientific">Panagrolaimus sp. PS1159</name>
    <dbReference type="NCBI Taxonomy" id="55785"/>
    <lineage>
        <taxon>Eukaryota</taxon>
        <taxon>Metazoa</taxon>
        <taxon>Ecdysozoa</taxon>
        <taxon>Nematoda</taxon>
        <taxon>Chromadorea</taxon>
        <taxon>Rhabditida</taxon>
        <taxon>Tylenchina</taxon>
        <taxon>Panagrolaimomorpha</taxon>
        <taxon>Panagrolaimoidea</taxon>
        <taxon>Panagrolaimidae</taxon>
        <taxon>Panagrolaimus</taxon>
    </lineage>
</organism>
<proteinExistence type="predicted"/>
<name>A0AC35GG77_9BILA</name>
<evidence type="ECO:0000313" key="2">
    <source>
        <dbReference type="WBParaSite" id="PS1159_v2.g4935.t1"/>
    </source>
</evidence>
<evidence type="ECO:0000313" key="1">
    <source>
        <dbReference type="Proteomes" id="UP000887580"/>
    </source>
</evidence>
<dbReference type="WBParaSite" id="PS1159_v2.g4935.t1">
    <property type="protein sequence ID" value="PS1159_v2.g4935.t1"/>
    <property type="gene ID" value="PS1159_v2.g4935"/>
</dbReference>
<accession>A0AC35GG77</accession>
<protein>
    <submittedName>
        <fullName evidence="2">Uncharacterized protein</fullName>
    </submittedName>
</protein>